<proteinExistence type="predicted"/>
<dbReference type="AlphaFoldDB" id="A0ABD1T7A3"/>
<feature type="region of interest" description="Disordered" evidence="1">
    <location>
        <begin position="1"/>
        <end position="43"/>
    </location>
</feature>
<evidence type="ECO:0000313" key="3">
    <source>
        <dbReference type="Proteomes" id="UP001604277"/>
    </source>
</evidence>
<accession>A0ABD1T7A3</accession>
<evidence type="ECO:0000256" key="1">
    <source>
        <dbReference type="SAM" id="MobiDB-lite"/>
    </source>
</evidence>
<organism evidence="2 3">
    <name type="scientific">Forsythia ovata</name>
    <dbReference type="NCBI Taxonomy" id="205694"/>
    <lineage>
        <taxon>Eukaryota</taxon>
        <taxon>Viridiplantae</taxon>
        <taxon>Streptophyta</taxon>
        <taxon>Embryophyta</taxon>
        <taxon>Tracheophyta</taxon>
        <taxon>Spermatophyta</taxon>
        <taxon>Magnoliopsida</taxon>
        <taxon>eudicotyledons</taxon>
        <taxon>Gunneridae</taxon>
        <taxon>Pentapetalae</taxon>
        <taxon>asterids</taxon>
        <taxon>lamiids</taxon>
        <taxon>Lamiales</taxon>
        <taxon>Oleaceae</taxon>
        <taxon>Forsythieae</taxon>
        <taxon>Forsythia</taxon>
    </lineage>
</organism>
<protein>
    <submittedName>
        <fullName evidence="2">Uncharacterized protein</fullName>
    </submittedName>
</protein>
<evidence type="ECO:0000313" key="2">
    <source>
        <dbReference type="EMBL" id="KAL2508605.1"/>
    </source>
</evidence>
<keyword evidence="3" id="KW-1185">Reference proteome</keyword>
<gene>
    <name evidence="2" type="ORF">Fot_32252</name>
</gene>
<sequence>MEEELCVSKSEVSTPNKTSAKRSNPLIVEDGGSSKDILDGDPTIQMSSNKMRKIVYDILPKLQEQDFTDTTYVLVSNVFSILTLLNSGINYRNQTNYLKGAEVKAARGAQPLEK</sequence>
<reference evidence="3" key="1">
    <citation type="submission" date="2024-07" db="EMBL/GenBank/DDBJ databases">
        <title>Two chromosome-level genome assemblies of Korean endemic species Abeliophyllum distichum and Forsythia ovata (Oleaceae).</title>
        <authorList>
            <person name="Jang H."/>
        </authorList>
    </citation>
    <scope>NUCLEOTIDE SEQUENCE [LARGE SCALE GENOMIC DNA]</scope>
</reference>
<comment type="caution">
    <text evidence="2">The sequence shown here is derived from an EMBL/GenBank/DDBJ whole genome shotgun (WGS) entry which is preliminary data.</text>
</comment>
<name>A0ABD1T7A3_9LAMI</name>
<feature type="compositionally biased region" description="Polar residues" evidence="1">
    <location>
        <begin position="10"/>
        <end position="22"/>
    </location>
</feature>
<dbReference type="Proteomes" id="UP001604277">
    <property type="component" value="Unassembled WGS sequence"/>
</dbReference>
<dbReference type="EMBL" id="JBFOLJ010000009">
    <property type="protein sequence ID" value="KAL2508605.1"/>
    <property type="molecule type" value="Genomic_DNA"/>
</dbReference>